<dbReference type="PRINTS" id="PR00080">
    <property type="entry name" value="SDRFAMILY"/>
</dbReference>
<keyword evidence="2" id="KW-0560">Oxidoreductase</keyword>
<organism evidence="3 4">
    <name type="scientific">Pallidibacillus thermolactis</name>
    <dbReference type="NCBI Taxonomy" id="251051"/>
    <lineage>
        <taxon>Bacteria</taxon>
        <taxon>Bacillati</taxon>
        <taxon>Bacillota</taxon>
        <taxon>Bacilli</taxon>
        <taxon>Bacillales</taxon>
        <taxon>Bacillaceae</taxon>
        <taxon>Pallidibacillus</taxon>
    </lineage>
</organism>
<sequence length="246" mass="27185">MFTDQTIIVTGAAMGIGREIAFAFAKAGGNVVLADINASVGKNTEEQINLFNNRTIFVETDVKKEEDVKRLIEYTVQTYGRIDCLVNNAGISKFVPIFELSLSEWDEVIQTNLRSVFLCSKEAGRYMKETGGAIINIASTRAFMSEPHSESYAASKGGIIALTHALAASLSPYHIRVNSISPGWIHTGDPTKLTETDHRQHWSGRVGKPEDIARLCLFLANRENDFITGQNFTVDGGMTKKMIYEE</sequence>
<gene>
    <name evidence="3" type="ORF">OEV82_14720</name>
</gene>
<dbReference type="SUPFAM" id="SSF51735">
    <property type="entry name" value="NAD(P)-binding Rossmann-fold domains"/>
    <property type="match status" value="1"/>
</dbReference>
<dbReference type="PROSITE" id="PS00061">
    <property type="entry name" value="ADH_SHORT"/>
    <property type="match status" value="1"/>
</dbReference>
<dbReference type="InterPro" id="IPR020904">
    <property type="entry name" value="Sc_DH/Rdtase_CS"/>
</dbReference>
<evidence type="ECO:0000256" key="1">
    <source>
        <dbReference type="ARBA" id="ARBA00006484"/>
    </source>
</evidence>
<dbReference type="InterPro" id="IPR036291">
    <property type="entry name" value="NAD(P)-bd_dom_sf"/>
</dbReference>
<dbReference type="Proteomes" id="UP001208656">
    <property type="component" value="Unassembled WGS sequence"/>
</dbReference>
<comment type="similarity">
    <text evidence="1">Belongs to the short-chain dehydrogenases/reductases (SDR) family.</text>
</comment>
<dbReference type="InterPro" id="IPR002347">
    <property type="entry name" value="SDR_fam"/>
</dbReference>
<dbReference type="RefSeq" id="WP_173662191.1">
    <property type="nucleotide sequence ID" value="NZ_JAOUSE010000068.1"/>
</dbReference>
<dbReference type="EMBL" id="JAOUSE010000068">
    <property type="protein sequence ID" value="MCU9595679.1"/>
    <property type="molecule type" value="Genomic_DNA"/>
</dbReference>
<proteinExistence type="inferred from homology"/>
<protein>
    <submittedName>
        <fullName evidence="3">SDR family oxidoreductase</fullName>
    </submittedName>
</protein>
<evidence type="ECO:0000313" key="3">
    <source>
        <dbReference type="EMBL" id="MCU9595679.1"/>
    </source>
</evidence>
<keyword evidence="4" id="KW-1185">Reference proteome</keyword>
<reference evidence="3 4" key="1">
    <citation type="submission" date="2022-10" db="EMBL/GenBank/DDBJ databases">
        <title>Description of Fervidibacillus gen. nov. in the family Fervidibacillaceae fam. nov. with two species, Fervidibacillus albus sp. nov., and Fervidibacillus halotolerans sp. nov., isolated from tidal flat sediments.</title>
        <authorList>
            <person name="Kwon K.K."/>
            <person name="Yang S.-H."/>
        </authorList>
    </citation>
    <scope>NUCLEOTIDE SEQUENCE [LARGE SCALE GENOMIC DNA]</scope>
    <source>
        <strain evidence="3 4">DSM 23332</strain>
    </source>
</reference>
<dbReference type="PRINTS" id="PR00081">
    <property type="entry name" value="GDHRDH"/>
</dbReference>
<name>A0ABT2WLV7_9BACI</name>
<dbReference type="PANTHER" id="PTHR24321">
    <property type="entry name" value="DEHYDROGENASES, SHORT CHAIN"/>
    <property type="match status" value="1"/>
</dbReference>
<dbReference type="Pfam" id="PF13561">
    <property type="entry name" value="adh_short_C2"/>
    <property type="match status" value="1"/>
</dbReference>
<dbReference type="PANTHER" id="PTHR24321:SF8">
    <property type="entry name" value="ESTRADIOL 17-BETA-DEHYDROGENASE 8-RELATED"/>
    <property type="match status" value="1"/>
</dbReference>
<dbReference type="NCBIfam" id="NF005559">
    <property type="entry name" value="PRK07231.1"/>
    <property type="match status" value="1"/>
</dbReference>
<accession>A0ABT2WLV7</accession>
<evidence type="ECO:0000256" key="2">
    <source>
        <dbReference type="ARBA" id="ARBA00023002"/>
    </source>
</evidence>
<comment type="caution">
    <text evidence="3">The sequence shown here is derived from an EMBL/GenBank/DDBJ whole genome shotgun (WGS) entry which is preliminary data.</text>
</comment>
<evidence type="ECO:0000313" key="4">
    <source>
        <dbReference type="Proteomes" id="UP001208656"/>
    </source>
</evidence>
<dbReference type="Gene3D" id="3.40.50.720">
    <property type="entry name" value="NAD(P)-binding Rossmann-like Domain"/>
    <property type="match status" value="1"/>
</dbReference>